<dbReference type="RefSeq" id="WP_016194247.1">
    <property type="nucleotide sequence ID" value="NZ_AQPN01000043.1"/>
</dbReference>
<proteinExistence type="predicted"/>
<protein>
    <submittedName>
        <fullName evidence="1">Uncharacterized protein</fullName>
    </submittedName>
</protein>
<evidence type="ECO:0000313" key="1">
    <source>
        <dbReference type="EMBL" id="EOR95690.1"/>
    </source>
</evidence>
<dbReference type="AlphaFoldDB" id="R9GW07"/>
<dbReference type="STRING" id="1150600.ADIARSV_1003"/>
<gene>
    <name evidence="1" type="ORF">ADIARSV_1003</name>
</gene>
<organism evidence="1 2">
    <name type="scientific">Arcticibacter svalbardensis MN12-7</name>
    <dbReference type="NCBI Taxonomy" id="1150600"/>
    <lineage>
        <taxon>Bacteria</taxon>
        <taxon>Pseudomonadati</taxon>
        <taxon>Bacteroidota</taxon>
        <taxon>Sphingobacteriia</taxon>
        <taxon>Sphingobacteriales</taxon>
        <taxon>Sphingobacteriaceae</taxon>
        <taxon>Arcticibacter</taxon>
    </lineage>
</organism>
<reference evidence="1 2" key="1">
    <citation type="journal article" date="2013" name="Genome Announc.">
        <title>Draft Genome Sequence of Arcticibacter svalbardensis Strain MN12-7T, a Member of the Family Sphingobacteriaceae Isolated from an Arctic Soil Sample.</title>
        <authorList>
            <person name="Shivaji S."/>
            <person name="Ara S."/>
            <person name="Prasad S."/>
            <person name="Manasa B.P."/>
            <person name="Begum Z."/>
            <person name="Singh A."/>
            <person name="Kumar Pinnaka A."/>
        </authorList>
    </citation>
    <scope>NUCLEOTIDE SEQUENCE [LARGE SCALE GENOMIC DNA]</scope>
    <source>
        <strain evidence="1 2">MN12-7</strain>
    </source>
</reference>
<sequence>MNGKNYTAHYFRQSDITNVCTLKFEMGSNPAKEKGLTAADKPFSLSAASK</sequence>
<keyword evidence="2" id="KW-1185">Reference proteome</keyword>
<accession>R9GW07</accession>
<name>R9GW07_9SPHI</name>
<evidence type="ECO:0000313" key="2">
    <source>
        <dbReference type="Proteomes" id="UP000014174"/>
    </source>
</evidence>
<dbReference type="Proteomes" id="UP000014174">
    <property type="component" value="Unassembled WGS sequence"/>
</dbReference>
<comment type="caution">
    <text evidence="1">The sequence shown here is derived from an EMBL/GenBank/DDBJ whole genome shotgun (WGS) entry which is preliminary data.</text>
</comment>
<dbReference type="EMBL" id="AQPN01000043">
    <property type="protein sequence ID" value="EOR95690.1"/>
    <property type="molecule type" value="Genomic_DNA"/>
</dbReference>